<evidence type="ECO:0000259" key="12">
    <source>
        <dbReference type="Pfam" id="PF07715"/>
    </source>
</evidence>
<sequence>MKKVILITLLFFTLQSVVAQVKKIKGQVTDMTGLPLNMANIIIKGEKKGTISDFDGYFSIDVNKGQTLVISYLGFETKEIIVQDQTEINVQLKESIVTGLNEVVVTSLGIKKSKKSLTYSTQEVKNEELTRVKDANIVNTIAGKIAGVAITRSAGGTGGSTKVIIRGNSSIINNQPLYVVDGIPLYNVSPSQPNEVFGDTGTGNRDGGDIISLINPDDIENMSVLKGAAASALYGTQGGRGVILLTTKKGNTGKPTIKITSTSIFEQPLSLPKLQNSYLAVADNAQESWGPAGQSKEYVNNFFNTGVTQTTSVNYTGSSILGTSMLSFANTRASGILPENSLNKNNFSLKQNTKFFNDKLNISALVTYANQKIYNKPTSGLYNNPLTGLYTMNRNNDFNNYSNNYENYNAQLDIPEQNWNTTPDEFQQNPYWLIHRNKTIDKNRFLMASLSLDYTINTWLKVASRYSYSSVSNSFDKKIYATSAATLSHENGRYIFYDLVSSQNYGDLIATIDTDFNEDFSFTTNIGSSLLKNSNNKGTWLDSGITEGLASPNWFTLSNFNSIRGSRQIDAGTKEIQSVFATANIGYKDYLFFDVSGRKDWSSALVNTSSIGFFYKSVGVSNIISEVIEMPKFVNYGKIRMSYAEVGNDVSSYITVPQYTIDPVTGNPNFPNTRPLFGADYKSELKSEFEIGTEWRLFENRFGFELSYYNSKTKNQLFYIPAPLSASSASFFGINGGSIRNTGIELIADARIIENDKFSWKTILNYSHNKNTVESIPADLGNEVALTIAGNNGYQYSLVEGRPFGVIQGRTLRKDEQGRAILATDGSLQYNNTFEEIGNANPDFMLGLANNFKIGKVNVNLLIDGRFGGDVLSLTESINDFYGVSQATADARNNGGVTLQTVSASGVPATTTFTAEEYYKFVGGRNGVAGEYIYDATNVILRELSLGYTFTPKKSGLIHSASLSLIGRNLFFFYKKAPFDPNLSLSTGEGLQGVDIYGIPSTRSLGLNLNVTF</sequence>
<dbReference type="SUPFAM" id="SSF49464">
    <property type="entry name" value="Carboxypeptidase regulatory domain-like"/>
    <property type="match status" value="1"/>
</dbReference>
<organism evidence="13 14">
    <name type="scientific">Flavobacterium jumunjinense</name>
    <dbReference type="NCBI Taxonomy" id="998845"/>
    <lineage>
        <taxon>Bacteria</taxon>
        <taxon>Pseudomonadati</taxon>
        <taxon>Bacteroidota</taxon>
        <taxon>Flavobacteriia</taxon>
        <taxon>Flavobacteriales</taxon>
        <taxon>Flavobacteriaceae</taxon>
        <taxon>Flavobacterium</taxon>
    </lineage>
</organism>
<dbReference type="InterPro" id="IPR023997">
    <property type="entry name" value="TonB-dep_OMP_SusC/RagA_CS"/>
</dbReference>
<feature type="signal peptide" evidence="10">
    <location>
        <begin position="1"/>
        <end position="19"/>
    </location>
</feature>
<dbReference type="NCBIfam" id="TIGR04056">
    <property type="entry name" value="OMP_RagA_SusC"/>
    <property type="match status" value="1"/>
</dbReference>
<feature type="chain" id="PRO_5045296730" evidence="10">
    <location>
        <begin position="20"/>
        <end position="1013"/>
    </location>
</feature>
<dbReference type="SUPFAM" id="SSF56935">
    <property type="entry name" value="Porins"/>
    <property type="match status" value="1"/>
</dbReference>
<evidence type="ECO:0000313" key="13">
    <source>
        <dbReference type="EMBL" id="MFB9096657.1"/>
    </source>
</evidence>
<dbReference type="InterPro" id="IPR023996">
    <property type="entry name" value="TonB-dep_OMP_SusC/RagA"/>
</dbReference>
<keyword evidence="4 8" id="KW-0812">Transmembrane</keyword>
<feature type="domain" description="TonB-dependent receptor plug" evidence="12">
    <location>
        <begin position="114"/>
        <end position="242"/>
    </location>
</feature>
<dbReference type="Gene3D" id="2.40.170.20">
    <property type="entry name" value="TonB-dependent receptor, beta-barrel domain"/>
    <property type="match status" value="1"/>
</dbReference>
<dbReference type="InterPro" id="IPR012910">
    <property type="entry name" value="Plug_dom"/>
</dbReference>
<evidence type="ECO:0000259" key="11">
    <source>
        <dbReference type="Pfam" id="PF00593"/>
    </source>
</evidence>
<keyword evidence="3 8" id="KW-1134">Transmembrane beta strand</keyword>
<evidence type="ECO:0000256" key="3">
    <source>
        <dbReference type="ARBA" id="ARBA00022452"/>
    </source>
</evidence>
<evidence type="ECO:0000256" key="5">
    <source>
        <dbReference type="ARBA" id="ARBA00023077"/>
    </source>
</evidence>
<comment type="similarity">
    <text evidence="8 9">Belongs to the TonB-dependent receptor family.</text>
</comment>
<reference evidence="13 14" key="1">
    <citation type="submission" date="2024-09" db="EMBL/GenBank/DDBJ databases">
        <authorList>
            <person name="Sun Q."/>
            <person name="Mori K."/>
        </authorList>
    </citation>
    <scope>NUCLEOTIDE SEQUENCE [LARGE SCALE GENOMIC DNA]</scope>
    <source>
        <strain evidence="13 14">CECT 7955</strain>
    </source>
</reference>
<keyword evidence="14" id="KW-1185">Reference proteome</keyword>
<proteinExistence type="inferred from homology"/>
<dbReference type="RefSeq" id="WP_236455872.1">
    <property type="nucleotide sequence ID" value="NZ_CBCSGE010000002.1"/>
</dbReference>
<evidence type="ECO:0000256" key="7">
    <source>
        <dbReference type="ARBA" id="ARBA00023237"/>
    </source>
</evidence>
<dbReference type="InterPro" id="IPR008969">
    <property type="entry name" value="CarboxyPept-like_regulatory"/>
</dbReference>
<dbReference type="NCBIfam" id="TIGR04057">
    <property type="entry name" value="SusC_RagA_signa"/>
    <property type="match status" value="1"/>
</dbReference>
<evidence type="ECO:0000256" key="1">
    <source>
        <dbReference type="ARBA" id="ARBA00004571"/>
    </source>
</evidence>
<evidence type="ECO:0000256" key="9">
    <source>
        <dbReference type="RuleBase" id="RU003357"/>
    </source>
</evidence>
<evidence type="ECO:0000256" key="8">
    <source>
        <dbReference type="PROSITE-ProRule" id="PRU01360"/>
    </source>
</evidence>
<dbReference type="Pfam" id="PF07715">
    <property type="entry name" value="Plug"/>
    <property type="match status" value="1"/>
</dbReference>
<keyword evidence="5 9" id="KW-0798">TonB box</keyword>
<dbReference type="EMBL" id="JBHMEY010000018">
    <property type="protein sequence ID" value="MFB9096657.1"/>
    <property type="molecule type" value="Genomic_DNA"/>
</dbReference>
<gene>
    <name evidence="13" type="ORF">ACFFVF_09040</name>
</gene>
<dbReference type="Pfam" id="PF00593">
    <property type="entry name" value="TonB_dep_Rec_b-barrel"/>
    <property type="match status" value="1"/>
</dbReference>
<dbReference type="InterPro" id="IPR000531">
    <property type="entry name" value="Beta-barrel_TonB"/>
</dbReference>
<comment type="caution">
    <text evidence="13">The sequence shown here is derived from an EMBL/GenBank/DDBJ whole genome shotgun (WGS) entry which is preliminary data.</text>
</comment>
<evidence type="ECO:0000256" key="6">
    <source>
        <dbReference type="ARBA" id="ARBA00023136"/>
    </source>
</evidence>
<dbReference type="InterPro" id="IPR037066">
    <property type="entry name" value="Plug_dom_sf"/>
</dbReference>
<dbReference type="Gene3D" id="2.170.130.10">
    <property type="entry name" value="TonB-dependent receptor, plug domain"/>
    <property type="match status" value="1"/>
</dbReference>
<dbReference type="InterPro" id="IPR039426">
    <property type="entry name" value="TonB-dep_rcpt-like"/>
</dbReference>
<name>A0ABV5GMQ2_9FLAO</name>
<evidence type="ECO:0000256" key="2">
    <source>
        <dbReference type="ARBA" id="ARBA00022448"/>
    </source>
</evidence>
<dbReference type="Pfam" id="PF13715">
    <property type="entry name" value="CarbopepD_reg_2"/>
    <property type="match status" value="1"/>
</dbReference>
<evidence type="ECO:0000256" key="10">
    <source>
        <dbReference type="SAM" id="SignalP"/>
    </source>
</evidence>
<evidence type="ECO:0000256" key="4">
    <source>
        <dbReference type="ARBA" id="ARBA00022692"/>
    </source>
</evidence>
<dbReference type="PROSITE" id="PS52016">
    <property type="entry name" value="TONB_DEPENDENT_REC_3"/>
    <property type="match status" value="1"/>
</dbReference>
<dbReference type="Proteomes" id="UP001589607">
    <property type="component" value="Unassembled WGS sequence"/>
</dbReference>
<dbReference type="InterPro" id="IPR036942">
    <property type="entry name" value="Beta-barrel_TonB_sf"/>
</dbReference>
<dbReference type="Gene3D" id="2.60.40.1120">
    <property type="entry name" value="Carboxypeptidase-like, regulatory domain"/>
    <property type="match status" value="1"/>
</dbReference>
<keyword evidence="6 8" id="KW-0472">Membrane</keyword>
<accession>A0ABV5GMQ2</accession>
<protein>
    <submittedName>
        <fullName evidence="13">SusC/RagA family TonB-linked outer membrane protein</fullName>
    </submittedName>
</protein>
<keyword evidence="2 8" id="KW-0813">Transport</keyword>
<evidence type="ECO:0000313" key="14">
    <source>
        <dbReference type="Proteomes" id="UP001589607"/>
    </source>
</evidence>
<comment type="subcellular location">
    <subcellularLocation>
        <location evidence="1 8">Cell outer membrane</location>
        <topology evidence="1 8">Multi-pass membrane protein</topology>
    </subcellularLocation>
</comment>
<feature type="domain" description="TonB-dependent receptor-like beta-barrel" evidence="11">
    <location>
        <begin position="390"/>
        <end position="785"/>
    </location>
</feature>
<keyword evidence="7 8" id="KW-0998">Cell outer membrane</keyword>
<keyword evidence="10" id="KW-0732">Signal</keyword>